<dbReference type="GO" id="GO:0016301">
    <property type="term" value="F:kinase activity"/>
    <property type="evidence" value="ECO:0007669"/>
    <property type="project" value="UniProtKB-KW"/>
</dbReference>
<keyword evidence="1" id="KW-0418">Kinase</keyword>
<protein>
    <submittedName>
        <fullName evidence="1">Shikimate kinase</fullName>
    </submittedName>
</protein>
<dbReference type="OrthoDB" id="193997at2"/>
<sequence>MNIIIIGAQASGKMTIGQELEKLIQATLIHNHETIDFVLKFIPDFTSDMVELNSRICFDIYDVFAKYGRDLITTALVDFNDSNQVGFLEIVQNLFHQHKREVLFVELDASLEERLRRNKTENRLKHKPLKRHIDISESEILDTSERCRYTTDEIPSFIQHYYKINNTHLSAEEVAELIFEKITELEKN</sequence>
<dbReference type="STRING" id="1608583.BN1356_01758"/>
<name>A0A0E4CT72_9STRE</name>
<reference evidence="2" key="1">
    <citation type="submission" date="2015-03" db="EMBL/GenBank/DDBJ databases">
        <authorList>
            <person name="Urmite Genomes"/>
        </authorList>
    </citation>
    <scope>NUCLEOTIDE SEQUENCE [LARGE SCALE GENOMIC DNA]</scope>
    <source>
        <strain evidence="2">FF10</strain>
    </source>
</reference>
<dbReference type="AlphaFoldDB" id="A0A0E4CT72"/>
<dbReference type="InterPro" id="IPR027417">
    <property type="entry name" value="P-loop_NTPase"/>
</dbReference>
<keyword evidence="2" id="KW-1185">Reference proteome</keyword>
<organism evidence="1 2">
    <name type="scientific">Streptococcus varani</name>
    <dbReference type="NCBI Taxonomy" id="1608583"/>
    <lineage>
        <taxon>Bacteria</taxon>
        <taxon>Bacillati</taxon>
        <taxon>Bacillota</taxon>
        <taxon>Bacilli</taxon>
        <taxon>Lactobacillales</taxon>
        <taxon>Streptococcaceae</taxon>
        <taxon>Streptococcus</taxon>
    </lineage>
</organism>
<accession>A0A0E4CT72</accession>
<proteinExistence type="predicted"/>
<dbReference type="Gene3D" id="3.40.50.300">
    <property type="entry name" value="P-loop containing nucleotide triphosphate hydrolases"/>
    <property type="match status" value="1"/>
</dbReference>
<evidence type="ECO:0000313" key="1">
    <source>
        <dbReference type="EMBL" id="CQR25418.1"/>
    </source>
</evidence>
<dbReference type="SUPFAM" id="SSF52540">
    <property type="entry name" value="P-loop containing nucleoside triphosphate hydrolases"/>
    <property type="match status" value="1"/>
</dbReference>
<dbReference type="EMBL" id="CTEN01000003">
    <property type="protein sequence ID" value="CQR25418.1"/>
    <property type="molecule type" value="Genomic_DNA"/>
</dbReference>
<keyword evidence="1" id="KW-0808">Transferase</keyword>
<dbReference type="Proteomes" id="UP000198604">
    <property type="component" value="Unassembled WGS sequence"/>
</dbReference>
<evidence type="ECO:0000313" key="2">
    <source>
        <dbReference type="Proteomes" id="UP000198604"/>
    </source>
</evidence>
<dbReference type="RefSeq" id="WP_093650956.1">
    <property type="nucleotide sequence ID" value="NZ_CTEN01000003.1"/>
</dbReference>
<gene>
    <name evidence="1" type="ORF">BN1356_01758</name>
</gene>